<keyword evidence="1" id="KW-1133">Transmembrane helix</keyword>
<accession>A0ABT3PNG2</accession>
<dbReference type="EMBL" id="JAGGJA010000006">
    <property type="protein sequence ID" value="MCW9707289.1"/>
    <property type="molecule type" value="Genomic_DNA"/>
</dbReference>
<evidence type="ECO:0000313" key="2">
    <source>
        <dbReference type="EMBL" id="MCW9707289.1"/>
    </source>
</evidence>
<feature type="transmembrane region" description="Helical" evidence="1">
    <location>
        <begin position="20"/>
        <end position="40"/>
    </location>
</feature>
<keyword evidence="3" id="KW-1185">Reference proteome</keyword>
<comment type="caution">
    <text evidence="2">The sequence shown here is derived from an EMBL/GenBank/DDBJ whole genome shotgun (WGS) entry which is preliminary data.</text>
</comment>
<keyword evidence="1" id="KW-0472">Membrane</keyword>
<organism evidence="2 3">
    <name type="scientific">Fodinibius salsisoli</name>
    <dbReference type="NCBI Taxonomy" id="2820877"/>
    <lineage>
        <taxon>Bacteria</taxon>
        <taxon>Pseudomonadati</taxon>
        <taxon>Balneolota</taxon>
        <taxon>Balneolia</taxon>
        <taxon>Balneolales</taxon>
        <taxon>Balneolaceae</taxon>
        <taxon>Fodinibius</taxon>
    </lineage>
</organism>
<keyword evidence="1" id="KW-0812">Transmembrane</keyword>
<gene>
    <name evidence="2" type="ORF">J6I44_10500</name>
</gene>
<dbReference type="Pfam" id="PF05751">
    <property type="entry name" value="FixH"/>
    <property type="match status" value="1"/>
</dbReference>
<dbReference type="Proteomes" id="UP001207918">
    <property type="component" value="Unassembled WGS sequence"/>
</dbReference>
<protein>
    <submittedName>
        <fullName evidence="2">FixH family protein</fullName>
    </submittedName>
</protein>
<evidence type="ECO:0000313" key="3">
    <source>
        <dbReference type="Proteomes" id="UP001207918"/>
    </source>
</evidence>
<sequence>MNTESEQKKSGGFSWNWGNGIALVIILFICTTMGVVGYLISLDFYVVSDNYYEKAEEYQQHIERIQHTSAMDQPVEIMLSDDKQNVTIQFPTDTNSQETDGKIQLYRPNDSSLDHTVKLTLNDQHRQSISTANLMKGKWVIKVSWTIDQKGYYKQKNIFL</sequence>
<evidence type="ECO:0000256" key="1">
    <source>
        <dbReference type="SAM" id="Phobius"/>
    </source>
</evidence>
<dbReference type="RefSeq" id="WP_265766052.1">
    <property type="nucleotide sequence ID" value="NZ_JAGGJA010000006.1"/>
</dbReference>
<name>A0ABT3PNG2_9BACT</name>
<proteinExistence type="predicted"/>
<reference evidence="2 3" key="1">
    <citation type="submission" date="2021-03" db="EMBL/GenBank/DDBJ databases">
        <title>Aliifodinibius sp. nov., a new bacterium isolated from saline soil.</title>
        <authorList>
            <person name="Galisteo C."/>
            <person name="De La Haba R."/>
            <person name="Sanchez-Porro C."/>
            <person name="Ventosa A."/>
        </authorList>
    </citation>
    <scope>NUCLEOTIDE SEQUENCE [LARGE SCALE GENOMIC DNA]</scope>
    <source>
        <strain evidence="2 3">1BSP15-2V2</strain>
    </source>
</reference>
<dbReference type="InterPro" id="IPR008620">
    <property type="entry name" value="FixH"/>
</dbReference>